<protein>
    <submittedName>
        <fullName evidence="3">Uncharacterized protein</fullName>
    </submittedName>
</protein>
<feature type="transmembrane region" description="Helical" evidence="2">
    <location>
        <begin position="44"/>
        <end position="70"/>
    </location>
</feature>
<sequence length="277" mass="30931">MSATNSTISWLQAFQPLPLLALNTMFQPVGRVLGSPANNVGWLRASPFICALGALALVLRLLAYCALLYATVTPRKAMLIIGMDYFDKYETDHISQKRTTITMISRHVTFLISLLPLIYVFGSWREIRWTMAWACMFIASYLVLEIVMQIARHLLEETLEDATGFELEAFIGDDDDDKTPHTGTEDTMHEASDEDQAMNGNVQGINDIDGSTVPQPEPTGSANRTNPSDLEVAKDNNTKYDDPFTSARLSSLKHALNYCDRVLLKLGDRIMWSGYPS</sequence>
<keyword evidence="2" id="KW-1133">Transmembrane helix</keyword>
<organism evidence="3 4">
    <name type="scientific">Aspergillus udagawae</name>
    <dbReference type="NCBI Taxonomy" id="91492"/>
    <lineage>
        <taxon>Eukaryota</taxon>
        <taxon>Fungi</taxon>
        <taxon>Dikarya</taxon>
        <taxon>Ascomycota</taxon>
        <taxon>Pezizomycotina</taxon>
        <taxon>Eurotiomycetes</taxon>
        <taxon>Eurotiomycetidae</taxon>
        <taxon>Eurotiales</taxon>
        <taxon>Aspergillaceae</taxon>
        <taxon>Aspergillus</taxon>
        <taxon>Aspergillus subgen. Fumigati</taxon>
    </lineage>
</organism>
<proteinExistence type="predicted"/>
<comment type="caution">
    <text evidence="3">The sequence shown here is derived from an EMBL/GenBank/DDBJ whole genome shotgun (WGS) entry which is preliminary data.</text>
</comment>
<accession>A0A8E0V2A2</accession>
<feature type="transmembrane region" description="Helical" evidence="2">
    <location>
        <begin position="103"/>
        <end position="121"/>
    </location>
</feature>
<reference evidence="3" key="2">
    <citation type="submission" date="2021-01" db="EMBL/GenBank/DDBJ databases">
        <title>Pan-genome distribution and transcriptional activeness of fungal secondary metabolism genes in Aspergillus section Fumigati.</title>
        <authorList>
            <person name="Takahashi H."/>
            <person name="Umemura M."/>
            <person name="Ninomiya A."/>
            <person name="Kusuya Y."/>
            <person name="Urayama S."/>
            <person name="Shimizu M."/>
            <person name="Watanabe A."/>
            <person name="Kamei K."/>
            <person name="Yaguchi T."/>
            <person name="Hagiwara D."/>
        </authorList>
    </citation>
    <scope>NUCLEOTIDE SEQUENCE</scope>
    <source>
        <strain evidence="3">IFM 46973</strain>
    </source>
</reference>
<evidence type="ECO:0000313" key="3">
    <source>
        <dbReference type="EMBL" id="GIC92323.1"/>
    </source>
</evidence>
<gene>
    <name evidence="3" type="ORF">Aud_008789</name>
</gene>
<evidence type="ECO:0000313" key="4">
    <source>
        <dbReference type="Proteomes" id="UP000036893"/>
    </source>
</evidence>
<dbReference type="GeneID" id="66996266"/>
<feature type="transmembrane region" description="Helical" evidence="2">
    <location>
        <begin position="127"/>
        <end position="144"/>
    </location>
</feature>
<evidence type="ECO:0000256" key="1">
    <source>
        <dbReference type="SAM" id="MobiDB-lite"/>
    </source>
</evidence>
<keyword evidence="2" id="KW-0472">Membrane</keyword>
<dbReference type="Proteomes" id="UP000036893">
    <property type="component" value="Unassembled WGS sequence"/>
</dbReference>
<keyword evidence="2" id="KW-0812">Transmembrane</keyword>
<evidence type="ECO:0000256" key="2">
    <source>
        <dbReference type="SAM" id="Phobius"/>
    </source>
</evidence>
<feature type="compositionally biased region" description="Polar residues" evidence="1">
    <location>
        <begin position="212"/>
        <end position="228"/>
    </location>
</feature>
<feature type="compositionally biased region" description="Basic and acidic residues" evidence="1">
    <location>
        <begin position="178"/>
        <end position="191"/>
    </location>
</feature>
<reference evidence="3" key="1">
    <citation type="journal article" date="2015" name="Genome Announc.">
        <title>Draft Genome Sequence of the Pathogenic Filamentous Fungus Aspergillus udagawae Strain IFM 46973T.</title>
        <authorList>
            <person name="Kusuya Y."/>
            <person name="Takahashi-Nakaguchi A."/>
            <person name="Takahashi H."/>
            <person name="Yaguchi T."/>
        </authorList>
    </citation>
    <scope>NUCLEOTIDE SEQUENCE</scope>
    <source>
        <strain evidence="3">IFM 46973</strain>
    </source>
</reference>
<dbReference type="RefSeq" id="XP_043149589.1">
    <property type="nucleotide sequence ID" value="XM_043293654.1"/>
</dbReference>
<feature type="region of interest" description="Disordered" evidence="1">
    <location>
        <begin position="172"/>
        <end position="238"/>
    </location>
</feature>
<dbReference type="EMBL" id="BBXM02000007">
    <property type="protein sequence ID" value="GIC92323.1"/>
    <property type="molecule type" value="Genomic_DNA"/>
</dbReference>
<name>A0A8E0V2A2_9EURO</name>
<dbReference type="AlphaFoldDB" id="A0A8E0V2A2"/>